<dbReference type="Pfam" id="PF00175">
    <property type="entry name" value="NAD_binding_1"/>
    <property type="match status" value="1"/>
</dbReference>
<dbReference type="InterPro" id="IPR017927">
    <property type="entry name" value="FAD-bd_FR_type"/>
</dbReference>
<keyword evidence="5 7" id="KW-0520">NAD</keyword>
<gene>
    <name evidence="9" type="ORF">LOD99_13768</name>
</gene>
<evidence type="ECO:0000256" key="1">
    <source>
        <dbReference type="ARBA" id="ARBA00001974"/>
    </source>
</evidence>
<dbReference type="InterPro" id="IPR008333">
    <property type="entry name" value="Cbr1-like_FAD-bd_dom"/>
</dbReference>
<organism evidence="9 10">
    <name type="scientific">Oopsacas minuta</name>
    <dbReference type="NCBI Taxonomy" id="111878"/>
    <lineage>
        <taxon>Eukaryota</taxon>
        <taxon>Metazoa</taxon>
        <taxon>Porifera</taxon>
        <taxon>Hexactinellida</taxon>
        <taxon>Hexasterophora</taxon>
        <taxon>Lyssacinosida</taxon>
        <taxon>Leucopsacidae</taxon>
        <taxon>Oopsacas</taxon>
    </lineage>
</organism>
<proteinExistence type="inferred from homology"/>
<dbReference type="PROSITE" id="PS51384">
    <property type="entry name" value="FAD_FR"/>
    <property type="match status" value="1"/>
</dbReference>
<feature type="binding site" evidence="6">
    <location>
        <position position="41"/>
    </location>
    <ligand>
        <name>FAD</name>
        <dbReference type="ChEBI" id="CHEBI:57692"/>
    </ligand>
</feature>
<evidence type="ECO:0000256" key="4">
    <source>
        <dbReference type="ARBA" id="ARBA00023002"/>
    </source>
</evidence>
<dbReference type="InterPro" id="IPR017938">
    <property type="entry name" value="Riboflavin_synthase-like_b-brl"/>
</dbReference>
<feature type="domain" description="FAD-binding FR-type" evidence="8">
    <location>
        <begin position="1"/>
        <end position="65"/>
    </location>
</feature>
<dbReference type="InterPro" id="IPR039261">
    <property type="entry name" value="FNR_nucleotide-bd"/>
</dbReference>
<dbReference type="Gene3D" id="3.40.50.80">
    <property type="entry name" value="Nucleotide-binding domain of ferredoxin-NADP reductase (FNR) module"/>
    <property type="match status" value="1"/>
</dbReference>
<evidence type="ECO:0000256" key="6">
    <source>
        <dbReference type="PIRSR" id="PIRSR601834-1"/>
    </source>
</evidence>
<feature type="binding site" evidence="6">
    <location>
        <position position="40"/>
    </location>
    <ligand>
        <name>FAD</name>
        <dbReference type="ChEBI" id="CHEBI:57692"/>
    </ligand>
</feature>
<feature type="binding site" evidence="6">
    <location>
        <position position="24"/>
    </location>
    <ligand>
        <name>FAD</name>
        <dbReference type="ChEBI" id="CHEBI:57692"/>
    </ligand>
</feature>
<comment type="caution">
    <text evidence="9">The sequence shown here is derived from an EMBL/GenBank/DDBJ whole genome shotgun (WGS) entry which is preliminary data.</text>
</comment>
<dbReference type="EMBL" id="JAKMXF010000022">
    <property type="protein sequence ID" value="KAI6661046.1"/>
    <property type="molecule type" value="Genomic_DNA"/>
</dbReference>
<dbReference type="Gene3D" id="2.40.30.10">
    <property type="entry name" value="Translation factors"/>
    <property type="match status" value="1"/>
</dbReference>
<dbReference type="FunFam" id="3.40.50.80:FF:000005">
    <property type="entry name" value="NADH-cytochrome b5 reductase"/>
    <property type="match status" value="1"/>
</dbReference>
<evidence type="ECO:0000313" key="9">
    <source>
        <dbReference type="EMBL" id="KAI6661046.1"/>
    </source>
</evidence>
<feature type="binding site" evidence="6">
    <location>
        <position position="6"/>
    </location>
    <ligand>
        <name>FAD</name>
        <dbReference type="ChEBI" id="CHEBI:57692"/>
    </ligand>
</feature>
<evidence type="ECO:0000259" key="8">
    <source>
        <dbReference type="PROSITE" id="PS51384"/>
    </source>
</evidence>
<dbReference type="PANTHER" id="PTHR19370">
    <property type="entry name" value="NADH-CYTOCHROME B5 REDUCTASE"/>
    <property type="match status" value="1"/>
</dbReference>
<dbReference type="EC" id="1.6.2.2" evidence="7"/>
<evidence type="ECO:0000256" key="3">
    <source>
        <dbReference type="ARBA" id="ARBA00022827"/>
    </source>
</evidence>
<keyword evidence="2 6" id="KW-0285">Flavoprotein</keyword>
<comment type="similarity">
    <text evidence="7">Belongs to the flavoprotein pyridine nucleotide cytochrome reductase family.</text>
</comment>
<name>A0AAV7KMZ5_9METZ</name>
<dbReference type="SUPFAM" id="SSF52343">
    <property type="entry name" value="Ferredoxin reductase-like, C-terminal NADP-linked domain"/>
    <property type="match status" value="1"/>
</dbReference>
<dbReference type="PRINTS" id="PR00371">
    <property type="entry name" value="FPNCR"/>
</dbReference>
<feature type="binding site" evidence="6">
    <location>
        <position position="7"/>
    </location>
    <ligand>
        <name>FAD</name>
        <dbReference type="ChEBI" id="CHEBI:57692"/>
    </ligand>
</feature>
<dbReference type="SUPFAM" id="SSF63380">
    <property type="entry name" value="Riboflavin synthase domain-like"/>
    <property type="match status" value="1"/>
</dbReference>
<feature type="binding site" evidence="6">
    <location>
        <position position="39"/>
    </location>
    <ligand>
        <name>FAD</name>
        <dbReference type="ChEBI" id="CHEBI:57692"/>
    </ligand>
</feature>
<comment type="catalytic activity">
    <reaction evidence="7">
        <text>2 Fe(III)-[cytochrome b5] + NADH = 2 Fe(II)-[cytochrome b5] + NAD(+) + H(+)</text>
        <dbReference type="Rhea" id="RHEA:46680"/>
        <dbReference type="Rhea" id="RHEA-COMP:10438"/>
        <dbReference type="Rhea" id="RHEA-COMP:10439"/>
        <dbReference type="ChEBI" id="CHEBI:15378"/>
        <dbReference type="ChEBI" id="CHEBI:29033"/>
        <dbReference type="ChEBI" id="CHEBI:29034"/>
        <dbReference type="ChEBI" id="CHEBI:57540"/>
        <dbReference type="ChEBI" id="CHEBI:57945"/>
        <dbReference type="EC" id="1.6.2.2"/>
    </reaction>
</comment>
<evidence type="ECO:0000313" key="10">
    <source>
        <dbReference type="Proteomes" id="UP001165289"/>
    </source>
</evidence>
<protein>
    <recommendedName>
        <fullName evidence="7">NADH-cytochrome b5 reductase</fullName>
        <ecNumber evidence="7">1.6.2.2</ecNumber>
    </recommendedName>
</protein>
<dbReference type="CDD" id="cd06183">
    <property type="entry name" value="cyt_b5_reduct_like"/>
    <property type="match status" value="1"/>
</dbReference>
<comment type="cofactor">
    <cofactor evidence="1 6 7">
        <name>FAD</name>
        <dbReference type="ChEBI" id="CHEBI:57692"/>
    </cofactor>
</comment>
<feature type="binding site" evidence="6">
    <location>
        <position position="22"/>
    </location>
    <ligand>
        <name>FAD</name>
        <dbReference type="ChEBI" id="CHEBI:57692"/>
    </ligand>
</feature>
<dbReference type="PANTHER" id="PTHR19370:SF185">
    <property type="entry name" value="NADH-CYTOCHROME B5 REDUCTASE"/>
    <property type="match status" value="1"/>
</dbReference>
<dbReference type="InterPro" id="IPR001834">
    <property type="entry name" value="CBR-like"/>
</dbReference>
<dbReference type="InterPro" id="IPR001709">
    <property type="entry name" value="Flavoprot_Pyr_Nucl_cyt_Rdtase"/>
</dbReference>
<feature type="binding site" evidence="6">
    <location>
        <position position="98"/>
    </location>
    <ligand>
        <name>FAD</name>
        <dbReference type="ChEBI" id="CHEBI:57692"/>
    </ligand>
</feature>
<dbReference type="GO" id="GO:0071949">
    <property type="term" value="F:FAD binding"/>
    <property type="evidence" value="ECO:0007669"/>
    <property type="project" value="TreeGrafter"/>
</dbReference>
<evidence type="ECO:0000256" key="5">
    <source>
        <dbReference type="ARBA" id="ARBA00023027"/>
    </source>
</evidence>
<keyword evidence="10" id="KW-1185">Reference proteome</keyword>
<keyword evidence="4 7" id="KW-0560">Oxidoreductase</keyword>
<evidence type="ECO:0000256" key="7">
    <source>
        <dbReference type="RuleBase" id="RU361226"/>
    </source>
</evidence>
<feature type="binding site" evidence="6">
    <location>
        <position position="27"/>
    </location>
    <ligand>
        <name>FAD</name>
        <dbReference type="ChEBI" id="CHEBI:57692"/>
    </ligand>
</feature>
<dbReference type="AlphaFoldDB" id="A0AAV7KMZ5"/>
<accession>A0AAV7KMZ5</accession>
<dbReference type="Proteomes" id="UP001165289">
    <property type="component" value="Unassembled WGS sequence"/>
</dbReference>
<reference evidence="9 10" key="1">
    <citation type="journal article" date="2023" name="BMC Biol.">
        <title>The compact genome of the sponge Oopsacas minuta (Hexactinellida) is lacking key metazoan core genes.</title>
        <authorList>
            <person name="Santini S."/>
            <person name="Schenkelaars Q."/>
            <person name="Jourda C."/>
            <person name="Duchesne M."/>
            <person name="Belahbib H."/>
            <person name="Rocher C."/>
            <person name="Selva M."/>
            <person name="Riesgo A."/>
            <person name="Vervoort M."/>
            <person name="Leys S.P."/>
            <person name="Kodjabachian L."/>
            <person name="Le Bivic A."/>
            <person name="Borchiellini C."/>
            <person name="Claverie J.M."/>
            <person name="Renard E."/>
        </authorList>
    </citation>
    <scope>NUCLEOTIDE SEQUENCE [LARGE SCALE GENOMIC DNA]</scope>
    <source>
        <strain evidence="9">SPO-2</strain>
    </source>
</reference>
<dbReference type="Pfam" id="PF00970">
    <property type="entry name" value="FAD_binding_6"/>
    <property type="match status" value="1"/>
</dbReference>
<dbReference type="InterPro" id="IPR001433">
    <property type="entry name" value="OxRdtase_FAD/NAD-bd"/>
</dbReference>
<dbReference type="GO" id="GO:0090524">
    <property type="term" value="F:cytochrome-b5 reductase activity, acting on NADH"/>
    <property type="evidence" value="ECO:0007669"/>
    <property type="project" value="UniProtKB-EC"/>
</dbReference>
<dbReference type="PRINTS" id="PR00406">
    <property type="entry name" value="CYTB5RDTASE"/>
</dbReference>
<feature type="binding site" evidence="6">
    <location>
        <position position="5"/>
    </location>
    <ligand>
        <name>FAD</name>
        <dbReference type="ChEBI" id="CHEBI:57692"/>
    </ligand>
</feature>
<evidence type="ECO:0000256" key="2">
    <source>
        <dbReference type="ARBA" id="ARBA00022630"/>
    </source>
</evidence>
<sequence>MSVSRPYTPTSLQDQKGYFELVIKVYFAGVHPKFPDGGKMSQHLEQLNINDTVNVKGPRGKMTYRGGGVLSVTDALGKNERTVRVSEIGMIAGGTGITPMYQIIQAIFLDENDTTKINLLFANQTEEDILIREDLEQFSRKYPNRFNLWYTLDRPGDTWTFSKGFINEEMIRERLPTPGDDTLILICGPPPMVEYACRPNLEKVGFDLNTQVFTF</sequence>
<keyword evidence="3 6" id="KW-0274">FAD</keyword>